<dbReference type="InterPro" id="IPR036264">
    <property type="entry name" value="Bact_exopeptidase_dim_dom"/>
</dbReference>
<dbReference type="NCBIfam" id="TIGR01891">
    <property type="entry name" value="amidohydrolases"/>
    <property type="match status" value="1"/>
</dbReference>
<dbReference type="Pfam" id="PF01546">
    <property type="entry name" value="Peptidase_M20"/>
    <property type="match status" value="1"/>
</dbReference>
<dbReference type="InterPro" id="IPR017439">
    <property type="entry name" value="Amidohydrolase"/>
</dbReference>
<sequence length="397" mass="43024">MMPQLEADYREFHAHPELSMQETWTAGRIEEHLRELDLTPQRFGGTGVVAVVENGDGPVVAYRADTDGLPIDEDTGLEYASTVRGTLADGTETPVMHGCGHDTHITVALGIARLLTSNREAWSGTVIMIFQPGEETGEGALAMLEDGLWEKLPKPQAVYGQHVWPNFAGQVSLSAGTAMAMSDCLRVTVRGKQAHGSQPEAAIDPIVLAAFMVTRLQTVVSREISAREAVVVTIATIRGGLKENIIPDSAEFTMNIRTFSEEVRADVLAAIERIIYAEAEASGAPKPSIEEMYRFPRCYNSPQHAEELKSVFSSAIGEDNVELTEPVTGSEDVGRFGDSIGVPYVYWFFGAYSEEKMATEGGPAGNHSPFFAPDEVAKTLSTGVRTGIAAILHELQR</sequence>
<gene>
    <name evidence="2" type="ORF">H9634_07190</name>
</gene>
<evidence type="ECO:0000313" key="2">
    <source>
        <dbReference type="EMBL" id="MBD8020560.1"/>
    </source>
</evidence>
<dbReference type="InterPro" id="IPR011650">
    <property type="entry name" value="Peptidase_M20_dimer"/>
</dbReference>
<feature type="domain" description="Peptidase M20 dimerisation" evidence="1">
    <location>
        <begin position="185"/>
        <end position="280"/>
    </location>
</feature>
<evidence type="ECO:0000259" key="1">
    <source>
        <dbReference type="Pfam" id="PF07687"/>
    </source>
</evidence>
<protein>
    <submittedName>
        <fullName evidence="2">Amidohydrolase</fullName>
    </submittedName>
</protein>
<dbReference type="RefSeq" id="WP_191726050.1">
    <property type="nucleotide sequence ID" value="NZ_JACSPY010000005.1"/>
</dbReference>
<reference evidence="2 3" key="1">
    <citation type="submission" date="2020-08" db="EMBL/GenBank/DDBJ databases">
        <title>A Genomic Blueprint of the Chicken Gut Microbiome.</title>
        <authorList>
            <person name="Gilroy R."/>
            <person name="Ravi A."/>
            <person name="Getino M."/>
            <person name="Pursley I."/>
            <person name="Horton D.L."/>
            <person name="Alikhan N.-F."/>
            <person name="Baker D."/>
            <person name="Gharbi K."/>
            <person name="Hall N."/>
            <person name="Watson M."/>
            <person name="Adriaenssens E.M."/>
            <person name="Foster-Nyarko E."/>
            <person name="Jarju S."/>
            <person name="Secka A."/>
            <person name="Antonio M."/>
            <person name="Oren A."/>
            <person name="Chaudhuri R."/>
            <person name="La Ragione R.M."/>
            <person name="Hildebrand F."/>
            <person name="Pallen M.J."/>
        </authorList>
    </citation>
    <scope>NUCLEOTIDE SEQUENCE [LARGE SCALE GENOMIC DNA]</scope>
    <source>
        <strain evidence="2 3">Re57</strain>
    </source>
</reference>
<dbReference type="Proteomes" id="UP000651517">
    <property type="component" value="Unassembled WGS sequence"/>
</dbReference>
<dbReference type="Pfam" id="PF07687">
    <property type="entry name" value="M20_dimer"/>
    <property type="match status" value="1"/>
</dbReference>
<name>A0ABR8WU12_9MICO</name>
<dbReference type="PIRSF" id="PIRSF005962">
    <property type="entry name" value="Pept_M20D_amidohydro"/>
    <property type="match status" value="1"/>
</dbReference>
<dbReference type="EMBL" id="JACSPY010000005">
    <property type="protein sequence ID" value="MBD8020560.1"/>
    <property type="molecule type" value="Genomic_DNA"/>
</dbReference>
<keyword evidence="3" id="KW-1185">Reference proteome</keyword>
<organism evidence="2 3">
    <name type="scientific">Brevibacterium gallinarum</name>
    <dbReference type="NCBI Taxonomy" id="2762220"/>
    <lineage>
        <taxon>Bacteria</taxon>
        <taxon>Bacillati</taxon>
        <taxon>Actinomycetota</taxon>
        <taxon>Actinomycetes</taxon>
        <taxon>Micrococcales</taxon>
        <taxon>Brevibacteriaceae</taxon>
        <taxon>Brevibacterium</taxon>
    </lineage>
</organism>
<comment type="caution">
    <text evidence="2">The sequence shown here is derived from an EMBL/GenBank/DDBJ whole genome shotgun (WGS) entry which is preliminary data.</text>
</comment>
<dbReference type="PANTHER" id="PTHR11014:SF63">
    <property type="entry name" value="METALLOPEPTIDASE, PUTATIVE (AFU_ORTHOLOGUE AFUA_6G09600)-RELATED"/>
    <property type="match status" value="1"/>
</dbReference>
<accession>A0ABR8WU12</accession>
<dbReference type="Gene3D" id="3.40.630.10">
    <property type="entry name" value="Zn peptidases"/>
    <property type="match status" value="1"/>
</dbReference>
<dbReference type="PANTHER" id="PTHR11014">
    <property type="entry name" value="PEPTIDASE M20 FAMILY MEMBER"/>
    <property type="match status" value="1"/>
</dbReference>
<dbReference type="InterPro" id="IPR002933">
    <property type="entry name" value="Peptidase_M20"/>
</dbReference>
<dbReference type="SUPFAM" id="SSF53187">
    <property type="entry name" value="Zn-dependent exopeptidases"/>
    <property type="match status" value="1"/>
</dbReference>
<dbReference type="Gene3D" id="3.30.70.360">
    <property type="match status" value="1"/>
</dbReference>
<dbReference type="SUPFAM" id="SSF55031">
    <property type="entry name" value="Bacterial exopeptidase dimerisation domain"/>
    <property type="match status" value="1"/>
</dbReference>
<evidence type="ECO:0000313" key="3">
    <source>
        <dbReference type="Proteomes" id="UP000651517"/>
    </source>
</evidence>
<proteinExistence type="predicted"/>